<sequence>MNDMTEILDNAFCHLQNVEIKERKKAANILMKAACAELGTKKTKPVKEWFIVNMEQYFSAIKEETNHEVLWIHLYTLQNFCARYLHLNHLYIMDSDIITEDKVQNFEEKSKEYARGLLTTQRRPKVLQAIASFFWIYEEPFVWDIFIEVLKKKRDKLTLSHIGIAIRQCYRLSQEHNRADYISDSQLKELVEVLESKEILPRETELLKSL</sequence>
<dbReference type="EMBL" id="CP002390">
    <property type="protein sequence ID" value="EFE29104.2"/>
    <property type="molecule type" value="Genomic_DNA"/>
</dbReference>
<reference evidence="2" key="1">
    <citation type="submission" date="2010-12" db="EMBL/GenBank/DDBJ databases">
        <title>The genome sequence of Filifactor alocis strain ATCC 35896.</title>
        <authorList>
            <consortium name="The Broad Institute Genome Sequencing Platform"/>
            <person name="Ward D."/>
            <person name="Earl A."/>
            <person name="Feldgarden M."/>
            <person name="Young S.K."/>
            <person name="Gargeya S."/>
            <person name="Zeng Q."/>
            <person name="Alvarado L."/>
            <person name="Berlin A."/>
            <person name="Bochicchio J."/>
            <person name="Chapman S.B."/>
            <person name="Chen Z."/>
            <person name="Freedman E."/>
            <person name="Gellesch M."/>
            <person name="Goldberg J."/>
            <person name="Griggs A."/>
            <person name="Gujja S."/>
            <person name="Heilman E."/>
            <person name="Heiman D."/>
            <person name="Howarth C."/>
            <person name="Mehta T."/>
            <person name="Neiman D."/>
            <person name="Pearson M."/>
            <person name="Roberts A."/>
            <person name="Saif S."/>
            <person name="Shea T."/>
            <person name="Shenoy N."/>
            <person name="Sisk P."/>
            <person name="Stolte C."/>
            <person name="Sykes S."/>
            <person name="White J."/>
            <person name="Yandava C."/>
            <person name="Izard J."/>
            <person name="Blanton J.M."/>
            <person name="Baranova O.V."/>
            <person name="Tanner A.C."/>
            <person name="Dewhirst F.E."/>
            <person name="Haas B."/>
            <person name="Nusbaum C."/>
            <person name="Birren B."/>
        </authorList>
    </citation>
    <scope>NUCLEOTIDE SEQUENCE [LARGE SCALE GENOMIC DNA]</scope>
    <source>
        <strain evidence="2">ATCC 35896 / D40 B5</strain>
    </source>
</reference>
<keyword evidence="2" id="KW-1185">Reference proteome</keyword>
<dbReference type="Proteomes" id="UP000007468">
    <property type="component" value="Chromosome"/>
</dbReference>
<dbReference type="PATRIC" id="fig|546269.5.peg.1543"/>
<evidence type="ECO:0000313" key="2">
    <source>
        <dbReference type="Proteomes" id="UP000007468"/>
    </source>
</evidence>
<dbReference type="KEGG" id="faa:HMPREF0389_01026"/>
<dbReference type="eggNOG" id="ENOG5032AWC">
    <property type="taxonomic scope" value="Bacteria"/>
</dbReference>
<gene>
    <name evidence="1" type="ordered locus">HMPREF0389_01026</name>
</gene>
<proteinExistence type="predicted"/>
<organism evidence="1 2">
    <name type="scientific">Filifactor alocis (strain ATCC 35896 / CCUG 47790 / D40 B5)</name>
    <name type="common">Fusobacterium alocis</name>
    <dbReference type="NCBI Taxonomy" id="546269"/>
    <lineage>
        <taxon>Bacteria</taxon>
        <taxon>Bacillati</taxon>
        <taxon>Bacillota</taxon>
        <taxon>Clostridia</taxon>
        <taxon>Peptostreptococcales</taxon>
        <taxon>Filifactoraceae</taxon>
        <taxon>Filifactor</taxon>
    </lineage>
</organism>
<dbReference type="RefSeq" id="WP_014263012.1">
    <property type="nucleotide sequence ID" value="NC_016630.1"/>
</dbReference>
<dbReference type="HOGENOM" id="CLU_1501340_0_0_9"/>
<accession>D6GQQ1</accession>
<evidence type="ECO:0000313" key="1">
    <source>
        <dbReference type="EMBL" id="EFE29104.2"/>
    </source>
</evidence>
<protein>
    <submittedName>
        <fullName evidence="1">Uncharacterized protein</fullName>
    </submittedName>
</protein>
<dbReference type="AlphaFoldDB" id="D6GQQ1"/>
<name>D6GQQ1_FILAD</name>